<feature type="transmembrane region" description="Helical" evidence="6">
    <location>
        <begin position="104"/>
        <end position="124"/>
    </location>
</feature>
<dbReference type="Pfam" id="PF00335">
    <property type="entry name" value="Tetraspanin"/>
    <property type="match status" value="1"/>
</dbReference>
<keyword evidence="3 6" id="KW-1133">Transmembrane helix</keyword>
<feature type="transmembrane region" description="Helical" evidence="6">
    <location>
        <begin position="62"/>
        <end position="84"/>
    </location>
</feature>
<evidence type="ECO:0000313" key="8">
    <source>
        <dbReference type="RefSeq" id="XP_024885914.1"/>
    </source>
</evidence>
<organism evidence="7 8">
    <name type="scientific">Temnothorax curvispinosus</name>
    <dbReference type="NCBI Taxonomy" id="300111"/>
    <lineage>
        <taxon>Eukaryota</taxon>
        <taxon>Metazoa</taxon>
        <taxon>Ecdysozoa</taxon>
        <taxon>Arthropoda</taxon>
        <taxon>Hexapoda</taxon>
        <taxon>Insecta</taxon>
        <taxon>Pterygota</taxon>
        <taxon>Neoptera</taxon>
        <taxon>Endopterygota</taxon>
        <taxon>Hymenoptera</taxon>
        <taxon>Apocrita</taxon>
        <taxon>Aculeata</taxon>
        <taxon>Formicoidea</taxon>
        <taxon>Formicidae</taxon>
        <taxon>Myrmicinae</taxon>
        <taxon>Temnothorax</taxon>
    </lineage>
</organism>
<protein>
    <submittedName>
        <fullName evidence="8">Leukocyte surface antigen CD53-like</fullName>
    </submittedName>
</protein>
<feature type="compositionally biased region" description="Acidic residues" evidence="5">
    <location>
        <begin position="20"/>
        <end position="34"/>
    </location>
</feature>
<evidence type="ECO:0000256" key="4">
    <source>
        <dbReference type="ARBA" id="ARBA00023136"/>
    </source>
</evidence>
<dbReference type="Gene3D" id="1.10.1450.10">
    <property type="entry name" value="Tetraspanin"/>
    <property type="match status" value="1"/>
</dbReference>
<dbReference type="GO" id="GO:0016020">
    <property type="term" value="C:membrane"/>
    <property type="evidence" value="ECO:0007669"/>
    <property type="project" value="UniProtKB-SubCell"/>
</dbReference>
<dbReference type="AlphaFoldDB" id="A0A6J1QTR6"/>
<keyword evidence="4 6" id="KW-0472">Membrane</keyword>
<dbReference type="SUPFAM" id="SSF48652">
    <property type="entry name" value="Tetraspanin"/>
    <property type="match status" value="1"/>
</dbReference>
<dbReference type="PANTHER" id="PTHR19282">
    <property type="entry name" value="TETRASPANIN"/>
    <property type="match status" value="1"/>
</dbReference>
<keyword evidence="2 6" id="KW-0812">Transmembrane</keyword>
<evidence type="ECO:0000313" key="7">
    <source>
        <dbReference type="Proteomes" id="UP000504618"/>
    </source>
</evidence>
<name>A0A6J1QTR6_9HYME</name>
<dbReference type="GeneID" id="112463645"/>
<feature type="transmembrane region" description="Helical" evidence="6">
    <location>
        <begin position="131"/>
        <end position="156"/>
    </location>
</feature>
<feature type="region of interest" description="Disordered" evidence="5">
    <location>
        <begin position="20"/>
        <end position="43"/>
    </location>
</feature>
<keyword evidence="7" id="KW-1185">Reference proteome</keyword>
<evidence type="ECO:0000256" key="2">
    <source>
        <dbReference type="ARBA" id="ARBA00022692"/>
    </source>
</evidence>
<evidence type="ECO:0000256" key="3">
    <source>
        <dbReference type="ARBA" id="ARBA00022989"/>
    </source>
</evidence>
<gene>
    <name evidence="8" type="primary">LOC112463645</name>
</gene>
<dbReference type="OrthoDB" id="438211at2759"/>
<dbReference type="CDD" id="cd03127">
    <property type="entry name" value="tetraspanin_LEL"/>
    <property type="match status" value="1"/>
</dbReference>
<reference evidence="8" key="1">
    <citation type="submission" date="2025-08" db="UniProtKB">
        <authorList>
            <consortium name="RefSeq"/>
        </authorList>
    </citation>
    <scope>IDENTIFICATION</scope>
    <source>
        <tissue evidence="8">Whole body</tissue>
    </source>
</reference>
<dbReference type="InterPro" id="IPR008952">
    <property type="entry name" value="Tetraspanin_EC2_sf"/>
</dbReference>
<accession>A0A6J1QTR6</accession>
<sequence>MNWRKFWLGVMDENANEIETDTNDEVSESDDETVSTEKSSRNIGASSPKLFYKWLPEKCLKFCFLLLNSVALLAGATAITISIWMLTGANLTSRLLGHRLSMTIVLILGVFVSFVAFTGIVGIAKKREYFMIAYLISQSIGLCAVFVSLTMSFPFFDKITKKIRDDMFYSMKNYQSLNWAVEEWDNTHRYLKCCGIRASKDWSDHQISIPQSCCSTSIKQCLHMTEDVSYKSGCLKGAVVLLKSYVQTASISTLVIFPLLLISVLLALSLRKGLKTNRSTRDEAIYL</sequence>
<dbReference type="Proteomes" id="UP000504618">
    <property type="component" value="Unplaced"/>
</dbReference>
<dbReference type="RefSeq" id="XP_024885914.1">
    <property type="nucleotide sequence ID" value="XM_025030146.1"/>
</dbReference>
<feature type="transmembrane region" description="Helical" evidence="6">
    <location>
        <begin position="245"/>
        <end position="268"/>
    </location>
</feature>
<proteinExistence type="predicted"/>
<evidence type="ECO:0000256" key="1">
    <source>
        <dbReference type="ARBA" id="ARBA00004141"/>
    </source>
</evidence>
<dbReference type="InterPro" id="IPR018499">
    <property type="entry name" value="Tetraspanin/Peripherin"/>
</dbReference>
<evidence type="ECO:0000256" key="6">
    <source>
        <dbReference type="SAM" id="Phobius"/>
    </source>
</evidence>
<evidence type="ECO:0000256" key="5">
    <source>
        <dbReference type="SAM" id="MobiDB-lite"/>
    </source>
</evidence>
<comment type="subcellular location">
    <subcellularLocation>
        <location evidence="1">Membrane</location>
        <topology evidence="1">Multi-pass membrane protein</topology>
    </subcellularLocation>
</comment>